<protein>
    <recommendedName>
        <fullName evidence="2">CRAL-TRIO domain-containing protein</fullName>
    </recommendedName>
</protein>
<feature type="region of interest" description="Disordered" evidence="1">
    <location>
        <begin position="131"/>
        <end position="159"/>
    </location>
</feature>
<proteinExistence type="predicted"/>
<dbReference type="InterPro" id="IPR036865">
    <property type="entry name" value="CRAL-TRIO_dom_sf"/>
</dbReference>
<sequence>MPQSPLFEGLSLEQPSILTITFPSNDKNVSLGAILANHDNGLTNEMMAPGFASIGALLDEEDNHSPSIDSNNNNSDGKEQSLARKYGVKVGDYIVGINGVGYRRFPPDFPYETLEDVTLLKEEVDLINLNDDDADSEKKKKGGAPTDADTTDNNDDNCDNEATKSATCTIAEKPPQSNELLSQVLSGKSGTLYPQLLSKIKQIKSASSSSSDHPPLILHLERYTWDSRVHSWSRFLSARNGNVPNAMMAMQQHEQWRTQFFPIDLTSPSLQKLLKAHAVSEIDVVNSSEGGDQREGGGSSGSGIAPVVYIDFAKLQSMGAATSSTTTTSTTTENNINDTLSSDVIKAFVIYTETLLSKAPDPRSPKTCQFVDLTGVTIKAGIQPGILKKLYDTFEPNYPETLQKMVLYPVPRLMVRIVDAMLSFVNEHTRKKFIITDDLGLVCKELGWNWKEIQEVGSVNGYMKKHLRHGLSFVFD</sequence>
<dbReference type="PANTHER" id="PTHR46277">
    <property type="entry name" value="OS03G0850700 PROTEIN"/>
    <property type="match status" value="1"/>
</dbReference>
<dbReference type="PANTHER" id="PTHR46277:SF3">
    <property type="entry name" value="BINDING PROTEIN, PUTATIVE-RELATED"/>
    <property type="match status" value="1"/>
</dbReference>
<evidence type="ECO:0000256" key="1">
    <source>
        <dbReference type="SAM" id="MobiDB-lite"/>
    </source>
</evidence>
<feature type="domain" description="CRAL-TRIO" evidence="2">
    <location>
        <begin position="306"/>
        <end position="476"/>
    </location>
</feature>
<evidence type="ECO:0000313" key="4">
    <source>
        <dbReference type="Proteomes" id="UP001530293"/>
    </source>
</evidence>
<dbReference type="SUPFAM" id="SSF52087">
    <property type="entry name" value="CRAL/TRIO domain"/>
    <property type="match status" value="1"/>
</dbReference>
<dbReference type="CDD" id="cd00170">
    <property type="entry name" value="SEC14"/>
    <property type="match status" value="1"/>
</dbReference>
<feature type="compositionally biased region" description="Acidic residues" evidence="1">
    <location>
        <begin position="149"/>
        <end position="159"/>
    </location>
</feature>
<dbReference type="InterPro" id="IPR001251">
    <property type="entry name" value="CRAL-TRIO_dom"/>
</dbReference>
<accession>A0ABD3M8L7</accession>
<evidence type="ECO:0000313" key="3">
    <source>
        <dbReference type="EMBL" id="KAL3760354.1"/>
    </source>
</evidence>
<dbReference type="AlphaFoldDB" id="A0ABD3M8L7"/>
<organism evidence="3 4">
    <name type="scientific">Discostella pseudostelligera</name>
    <dbReference type="NCBI Taxonomy" id="259834"/>
    <lineage>
        <taxon>Eukaryota</taxon>
        <taxon>Sar</taxon>
        <taxon>Stramenopiles</taxon>
        <taxon>Ochrophyta</taxon>
        <taxon>Bacillariophyta</taxon>
        <taxon>Coscinodiscophyceae</taxon>
        <taxon>Thalassiosirophycidae</taxon>
        <taxon>Stephanodiscales</taxon>
        <taxon>Stephanodiscaceae</taxon>
        <taxon>Discostella</taxon>
    </lineage>
</organism>
<dbReference type="PROSITE" id="PS50191">
    <property type="entry name" value="CRAL_TRIO"/>
    <property type="match status" value="1"/>
</dbReference>
<dbReference type="Gene3D" id="3.40.525.10">
    <property type="entry name" value="CRAL-TRIO lipid binding domain"/>
    <property type="match status" value="1"/>
</dbReference>
<evidence type="ECO:0000259" key="2">
    <source>
        <dbReference type="PROSITE" id="PS50191"/>
    </source>
</evidence>
<dbReference type="Pfam" id="PF00650">
    <property type="entry name" value="CRAL_TRIO"/>
    <property type="match status" value="1"/>
</dbReference>
<keyword evidence="4" id="KW-1185">Reference proteome</keyword>
<gene>
    <name evidence="3" type="ORF">ACHAWU_000329</name>
</gene>
<dbReference type="Proteomes" id="UP001530293">
    <property type="component" value="Unassembled WGS sequence"/>
</dbReference>
<name>A0ABD3M8L7_9STRA</name>
<comment type="caution">
    <text evidence="3">The sequence shown here is derived from an EMBL/GenBank/DDBJ whole genome shotgun (WGS) entry which is preliminary data.</text>
</comment>
<reference evidence="3 4" key="1">
    <citation type="submission" date="2024-10" db="EMBL/GenBank/DDBJ databases">
        <title>Updated reference genomes for cyclostephanoid diatoms.</title>
        <authorList>
            <person name="Roberts W.R."/>
            <person name="Alverson A.J."/>
        </authorList>
    </citation>
    <scope>NUCLEOTIDE SEQUENCE [LARGE SCALE GENOMIC DNA]</scope>
    <source>
        <strain evidence="3 4">AJA232-27</strain>
    </source>
</reference>
<dbReference type="EMBL" id="JALLBG020000188">
    <property type="protein sequence ID" value="KAL3760354.1"/>
    <property type="molecule type" value="Genomic_DNA"/>
</dbReference>